<dbReference type="EMBL" id="MK804893">
    <property type="protein sequence ID" value="QDB74089.1"/>
    <property type="molecule type" value="Genomic_DNA"/>
</dbReference>
<gene>
    <name evidence="1" type="ORF">2L372D_175</name>
</gene>
<evidence type="ECO:0000313" key="2">
    <source>
        <dbReference type="Proteomes" id="UP000316128"/>
    </source>
</evidence>
<reference evidence="1 2" key="1">
    <citation type="submission" date="2019-04" db="EMBL/GenBank/DDBJ databases">
        <title>Nine Novel Phages from a Plateau Lake in Southwest China Provide Insights into Aeromonas Phage Diversity.</title>
        <authorList>
            <person name="Xiao W."/>
            <person name="Bai M."/>
            <person name="Wang Y."/>
            <person name="Cui X."/>
        </authorList>
    </citation>
    <scope>NUCLEOTIDE SEQUENCE [LARGE SCALE GENOMIC DNA]</scope>
</reference>
<keyword evidence="2" id="KW-1185">Reference proteome</keyword>
<protein>
    <submittedName>
        <fullName evidence="1">Uncharacterized protein</fullName>
    </submittedName>
</protein>
<sequence>MEYKAGDIVVARNIHNENKEFIFEVDDIVVQDGVQLLYGKDVFSGKNVYAVHGRYCKLYSRSVKVSDVERLSELTKEEHHRMPQGLDRDSRHKWAKETLSAIEKQNNEPIESDGKSSSYYDLKLRQKTIDFIKENDYVKTEMLIYDIFDNDFDFSNAFKSLVRAWGTVNGAGKKGNSLDYELNKIDYSVNKIREYRGNE</sequence>
<name>A0A4Y5TYJ2_9CAUD</name>
<organism evidence="1 2">
    <name type="scientific">Aeromonas phage 2L372D</name>
    <dbReference type="NCBI Taxonomy" id="2588097"/>
    <lineage>
        <taxon>Viruses</taxon>
        <taxon>Duplodnaviria</taxon>
        <taxon>Heunggongvirae</taxon>
        <taxon>Uroviricota</taxon>
        <taxon>Caudoviricetes</taxon>
        <taxon>Plateaulakevirus</taxon>
        <taxon>Plateaulakevirus pv2L372D</taxon>
    </lineage>
</organism>
<proteinExistence type="predicted"/>
<dbReference type="Proteomes" id="UP000316128">
    <property type="component" value="Segment"/>
</dbReference>
<accession>A0A4Y5TYJ2</accession>
<evidence type="ECO:0000313" key="1">
    <source>
        <dbReference type="EMBL" id="QDB74089.1"/>
    </source>
</evidence>